<evidence type="ECO:0000313" key="2">
    <source>
        <dbReference type="Proteomes" id="UP001457282"/>
    </source>
</evidence>
<dbReference type="AlphaFoldDB" id="A0AAW1XYR1"/>
<dbReference type="EMBL" id="JBEDUW010000003">
    <property type="protein sequence ID" value="KAK9941200.1"/>
    <property type="molecule type" value="Genomic_DNA"/>
</dbReference>
<organism evidence="1 2">
    <name type="scientific">Rubus argutus</name>
    <name type="common">Southern blackberry</name>
    <dbReference type="NCBI Taxonomy" id="59490"/>
    <lineage>
        <taxon>Eukaryota</taxon>
        <taxon>Viridiplantae</taxon>
        <taxon>Streptophyta</taxon>
        <taxon>Embryophyta</taxon>
        <taxon>Tracheophyta</taxon>
        <taxon>Spermatophyta</taxon>
        <taxon>Magnoliopsida</taxon>
        <taxon>eudicotyledons</taxon>
        <taxon>Gunneridae</taxon>
        <taxon>Pentapetalae</taxon>
        <taxon>rosids</taxon>
        <taxon>fabids</taxon>
        <taxon>Rosales</taxon>
        <taxon>Rosaceae</taxon>
        <taxon>Rosoideae</taxon>
        <taxon>Rosoideae incertae sedis</taxon>
        <taxon>Rubus</taxon>
    </lineage>
</organism>
<proteinExistence type="predicted"/>
<protein>
    <submittedName>
        <fullName evidence="1">Uncharacterized protein</fullName>
    </submittedName>
</protein>
<name>A0AAW1XYR1_RUBAR</name>
<evidence type="ECO:0000313" key="1">
    <source>
        <dbReference type="EMBL" id="KAK9941200.1"/>
    </source>
</evidence>
<comment type="caution">
    <text evidence="1">The sequence shown here is derived from an EMBL/GenBank/DDBJ whole genome shotgun (WGS) entry which is preliminary data.</text>
</comment>
<accession>A0AAW1XYR1</accession>
<reference evidence="1 2" key="1">
    <citation type="journal article" date="2023" name="G3 (Bethesda)">
        <title>A chromosome-length genome assembly and annotation of blackberry (Rubus argutus, cv. 'Hillquist').</title>
        <authorList>
            <person name="Bruna T."/>
            <person name="Aryal R."/>
            <person name="Dudchenko O."/>
            <person name="Sargent D.J."/>
            <person name="Mead D."/>
            <person name="Buti M."/>
            <person name="Cavallini A."/>
            <person name="Hytonen T."/>
            <person name="Andres J."/>
            <person name="Pham M."/>
            <person name="Weisz D."/>
            <person name="Mascagni F."/>
            <person name="Usai G."/>
            <person name="Natali L."/>
            <person name="Bassil N."/>
            <person name="Fernandez G.E."/>
            <person name="Lomsadze A."/>
            <person name="Armour M."/>
            <person name="Olukolu B."/>
            <person name="Poorten T."/>
            <person name="Britton C."/>
            <person name="Davik J."/>
            <person name="Ashrafi H."/>
            <person name="Aiden E.L."/>
            <person name="Borodovsky M."/>
            <person name="Worthington M."/>
        </authorList>
    </citation>
    <scope>NUCLEOTIDE SEQUENCE [LARGE SCALE GENOMIC DNA]</scope>
    <source>
        <strain evidence="1">PI 553951</strain>
    </source>
</reference>
<gene>
    <name evidence="1" type="ORF">M0R45_017819</name>
</gene>
<keyword evidence="2" id="KW-1185">Reference proteome</keyword>
<sequence>MQESEVVTRTGLVLLIDDDGNGEEERVDELADQGDIYFGNKGVGSVCVGQLWEGSMLVRLQKESSLELFRWVWFSLKGSVLAFTDEVVLSARLVFDALRELGNGATDKCEPPLKCLP</sequence>
<dbReference type="Proteomes" id="UP001457282">
    <property type="component" value="Unassembled WGS sequence"/>
</dbReference>